<dbReference type="Proteomes" id="UP000445696">
    <property type="component" value="Unassembled WGS sequence"/>
</dbReference>
<sequence>MKETGGGFARWMNVERIGREPHSFDIQATEEECAALATSLGILGLERLQASGSLVRQSSNGQIALSGRVTATAVQACVVTLEPVPETIDEEFTVFYTFDPKDLVVEDLDKVVGMDEPDLPELIVGGRINLADMIAEQIVLALDPYPRSENAPEDLSDAEALDRAKKEQGVYQPFANLKDLMSKK</sequence>
<protein>
    <recommendedName>
        <fullName evidence="3">DUF177 domain-containing protein</fullName>
    </recommendedName>
</protein>
<evidence type="ECO:0000313" key="2">
    <source>
        <dbReference type="Proteomes" id="UP000445696"/>
    </source>
</evidence>
<dbReference type="AlphaFoldDB" id="A0A845MCV8"/>
<evidence type="ECO:0008006" key="3">
    <source>
        <dbReference type="Google" id="ProtNLM"/>
    </source>
</evidence>
<accession>A0A845MCV8</accession>
<organism evidence="1 2">
    <name type="scientific">Sneathiella chungangensis</name>
    <dbReference type="NCBI Taxonomy" id="1418234"/>
    <lineage>
        <taxon>Bacteria</taxon>
        <taxon>Pseudomonadati</taxon>
        <taxon>Pseudomonadota</taxon>
        <taxon>Alphaproteobacteria</taxon>
        <taxon>Sneathiellales</taxon>
        <taxon>Sneathiellaceae</taxon>
        <taxon>Sneathiella</taxon>
    </lineage>
</organism>
<gene>
    <name evidence="1" type="ORF">GQF03_04090</name>
</gene>
<dbReference type="RefSeq" id="WP_161337891.1">
    <property type="nucleotide sequence ID" value="NZ_JBHSDG010000002.1"/>
</dbReference>
<reference evidence="1 2" key="1">
    <citation type="journal article" date="2014" name="Int. J. Syst. Evol. Microbiol.">
        <title>Sneathiella chungangensis sp. nov., isolated from a marine sand, and emended description of the genus Sneathiella.</title>
        <authorList>
            <person name="Siamphan C."/>
            <person name="Kim H."/>
            <person name="Lee J.S."/>
            <person name="Kim W."/>
        </authorList>
    </citation>
    <scope>NUCLEOTIDE SEQUENCE [LARGE SCALE GENOMIC DNA]</scope>
    <source>
        <strain evidence="1 2">KCTC 32476</strain>
    </source>
</reference>
<proteinExistence type="predicted"/>
<dbReference type="InterPro" id="IPR003772">
    <property type="entry name" value="YceD"/>
</dbReference>
<dbReference type="EMBL" id="WTVA01000001">
    <property type="protein sequence ID" value="MZR21501.1"/>
    <property type="molecule type" value="Genomic_DNA"/>
</dbReference>
<keyword evidence="2" id="KW-1185">Reference proteome</keyword>
<evidence type="ECO:0000313" key="1">
    <source>
        <dbReference type="EMBL" id="MZR21501.1"/>
    </source>
</evidence>
<dbReference type="Pfam" id="PF02620">
    <property type="entry name" value="YceD"/>
    <property type="match status" value="1"/>
</dbReference>
<dbReference type="OrthoDB" id="8443793at2"/>
<comment type="caution">
    <text evidence="1">The sequence shown here is derived from an EMBL/GenBank/DDBJ whole genome shotgun (WGS) entry which is preliminary data.</text>
</comment>
<name>A0A845MCV8_9PROT</name>